<proteinExistence type="inferred from homology"/>
<sequence length="296" mass="32418">MNIVVLGPGAIGSLWAHSLHCAGHSVSLWSRSDGHTHTIQVDDGRAIVLANHDTPALEQADLLLVTVKAPQVTQAIQPLLKHLHSECIVLLMHNGMGTAEPTSKILTGNPLVLATTTHGVYRQSDSLILHTGLGTTQLGGYNAKGKQCQFLEDVLHHALPNVSWNPNIQEALWHKLAINCAINPMTAIHQITNGELNSNNYSKELDRVINEVSQVMNAEGITTSLATLKETVYKVINATAKNHSSMQQDIFYHRTSEIDFITGYLLERAKAHNIAAPSNAALYEQIKRIEQSWKSS</sequence>
<protein>
    <recommendedName>
        <fullName evidence="4 10">2-dehydropantoate 2-reductase</fullName>
        <ecNumber evidence="3 10">1.1.1.169</ecNumber>
    </recommendedName>
    <alternativeName>
        <fullName evidence="8 10">Ketopantoate reductase</fullName>
    </alternativeName>
</protein>
<reference evidence="13" key="1">
    <citation type="submission" date="2022-07" db="EMBL/GenBank/DDBJ databases">
        <title>Complete genome of Vibrio japonicus strain JCM 31412T and phylogenomic assessment of the Nereis clade of the genus Vibrio.</title>
        <authorList>
            <person name="Shlafstein M.D."/>
            <person name="Emsley S.A."/>
            <person name="Ushijima B."/>
            <person name="Videau P."/>
            <person name="Saw J.H."/>
        </authorList>
    </citation>
    <scope>NUCLEOTIDE SEQUENCE</scope>
    <source>
        <strain evidence="13">JCM 31412</strain>
    </source>
</reference>
<dbReference type="GO" id="GO:0008677">
    <property type="term" value="F:2-dehydropantoate 2-reductase activity"/>
    <property type="evidence" value="ECO:0007669"/>
    <property type="project" value="UniProtKB-EC"/>
</dbReference>
<evidence type="ECO:0000256" key="1">
    <source>
        <dbReference type="ARBA" id="ARBA00004994"/>
    </source>
</evidence>
<evidence type="ECO:0000256" key="8">
    <source>
        <dbReference type="ARBA" id="ARBA00032024"/>
    </source>
</evidence>
<evidence type="ECO:0000256" key="7">
    <source>
        <dbReference type="ARBA" id="ARBA00023002"/>
    </source>
</evidence>
<keyword evidence="6 10" id="KW-0521">NADP</keyword>
<comment type="similarity">
    <text evidence="2 10">Belongs to the ketopantoate reductase family.</text>
</comment>
<evidence type="ECO:0000259" key="12">
    <source>
        <dbReference type="Pfam" id="PF08546"/>
    </source>
</evidence>
<name>A0ABY5LI57_9VIBR</name>
<feature type="domain" description="Ketopantoate reductase N-terminal" evidence="11">
    <location>
        <begin position="3"/>
        <end position="141"/>
    </location>
</feature>
<gene>
    <name evidence="13" type="primary">panE</name>
    <name evidence="13" type="ORF">NP165_03005</name>
</gene>
<dbReference type="InterPro" id="IPR050838">
    <property type="entry name" value="Ketopantoate_reductase"/>
</dbReference>
<comment type="catalytic activity">
    <reaction evidence="9 10">
        <text>(R)-pantoate + NADP(+) = 2-dehydropantoate + NADPH + H(+)</text>
        <dbReference type="Rhea" id="RHEA:16233"/>
        <dbReference type="ChEBI" id="CHEBI:11561"/>
        <dbReference type="ChEBI" id="CHEBI:15378"/>
        <dbReference type="ChEBI" id="CHEBI:15980"/>
        <dbReference type="ChEBI" id="CHEBI:57783"/>
        <dbReference type="ChEBI" id="CHEBI:58349"/>
        <dbReference type="EC" id="1.1.1.169"/>
    </reaction>
</comment>
<evidence type="ECO:0000313" key="14">
    <source>
        <dbReference type="Proteomes" id="UP001058602"/>
    </source>
</evidence>
<evidence type="ECO:0000256" key="3">
    <source>
        <dbReference type="ARBA" id="ARBA00013014"/>
    </source>
</evidence>
<dbReference type="NCBIfam" id="TIGR00745">
    <property type="entry name" value="apbA_panE"/>
    <property type="match status" value="1"/>
</dbReference>
<dbReference type="SUPFAM" id="SSF48179">
    <property type="entry name" value="6-phosphogluconate dehydrogenase C-terminal domain-like"/>
    <property type="match status" value="1"/>
</dbReference>
<comment type="pathway">
    <text evidence="1 10">Cofactor biosynthesis; (R)-pantothenate biosynthesis; (R)-pantoate from 3-methyl-2-oxobutanoate: step 2/2.</text>
</comment>
<dbReference type="PANTHER" id="PTHR43765">
    <property type="entry name" value="2-DEHYDROPANTOATE 2-REDUCTASE-RELATED"/>
    <property type="match status" value="1"/>
</dbReference>
<comment type="function">
    <text evidence="10">Catalyzes the NADPH-dependent reduction of ketopantoate into pantoic acid.</text>
</comment>
<dbReference type="EC" id="1.1.1.169" evidence="3 10"/>
<dbReference type="SUPFAM" id="SSF51735">
    <property type="entry name" value="NAD(P)-binding Rossmann-fold domains"/>
    <property type="match status" value="1"/>
</dbReference>
<keyword evidence="7 10" id="KW-0560">Oxidoreductase</keyword>
<dbReference type="InterPro" id="IPR013752">
    <property type="entry name" value="KPA_reductase"/>
</dbReference>
<dbReference type="RefSeq" id="WP_257084863.1">
    <property type="nucleotide sequence ID" value="NZ_CP102096.1"/>
</dbReference>
<dbReference type="Gene3D" id="3.40.50.720">
    <property type="entry name" value="NAD(P)-binding Rossmann-like Domain"/>
    <property type="match status" value="1"/>
</dbReference>
<dbReference type="Proteomes" id="UP001058602">
    <property type="component" value="Chromosome 1"/>
</dbReference>
<evidence type="ECO:0000313" key="13">
    <source>
        <dbReference type="EMBL" id="UUM31136.1"/>
    </source>
</evidence>
<dbReference type="InterPro" id="IPR013328">
    <property type="entry name" value="6PGD_dom2"/>
</dbReference>
<evidence type="ECO:0000259" key="11">
    <source>
        <dbReference type="Pfam" id="PF02558"/>
    </source>
</evidence>
<dbReference type="Pfam" id="PF02558">
    <property type="entry name" value="ApbA"/>
    <property type="match status" value="1"/>
</dbReference>
<feature type="domain" description="Ketopantoate reductase C-terminal" evidence="12">
    <location>
        <begin position="167"/>
        <end position="290"/>
    </location>
</feature>
<evidence type="ECO:0000256" key="4">
    <source>
        <dbReference type="ARBA" id="ARBA00019465"/>
    </source>
</evidence>
<dbReference type="NCBIfam" id="NF005087">
    <property type="entry name" value="PRK06522.1-1"/>
    <property type="match status" value="1"/>
</dbReference>
<organism evidence="13 14">
    <name type="scientific">Vibrio japonicus</name>
    <dbReference type="NCBI Taxonomy" id="1824638"/>
    <lineage>
        <taxon>Bacteria</taxon>
        <taxon>Pseudomonadati</taxon>
        <taxon>Pseudomonadota</taxon>
        <taxon>Gammaproteobacteria</taxon>
        <taxon>Vibrionales</taxon>
        <taxon>Vibrionaceae</taxon>
        <taxon>Vibrio</taxon>
    </lineage>
</organism>
<keyword evidence="5 10" id="KW-0566">Pantothenate biosynthesis</keyword>
<dbReference type="PANTHER" id="PTHR43765:SF2">
    <property type="entry name" value="2-DEHYDROPANTOATE 2-REDUCTASE"/>
    <property type="match status" value="1"/>
</dbReference>
<dbReference type="InterPro" id="IPR008927">
    <property type="entry name" value="6-PGluconate_DH-like_C_sf"/>
</dbReference>
<evidence type="ECO:0000256" key="6">
    <source>
        <dbReference type="ARBA" id="ARBA00022857"/>
    </source>
</evidence>
<keyword evidence="14" id="KW-1185">Reference proteome</keyword>
<accession>A0ABY5LI57</accession>
<evidence type="ECO:0000256" key="9">
    <source>
        <dbReference type="ARBA" id="ARBA00048793"/>
    </source>
</evidence>
<dbReference type="Pfam" id="PF08546">
    <property type="entry name" value="ApbA_C"/>
    <property type="match status" value="1"/>
</dbReference>
<dbReference type="InterPro" id="IPR036291">
    <property type="entry name" value="NAD(P)-bd_dom_sf"/>
</dbReference>
<evidence type="ECO:0000256" key="2">
    <source>
        <dbReference type="ARBA" id="ARBA00007870"/>
    </source>
</evidence>
<dbReference type="EMBL" id="CP102096">
    <property type="protein sequence ID" value="UUM31136.1"/>
    <property type="molecule type" value="Genomic_DNA"/>
</dbReference>
<dbReference type="Gene3D" id="1.10.1040.10">
    <property type="entry name" value="N-(1-d-carboxylethyl)-l-norvaline Dehydrogenase, domain 2"/>
    <property type="match status" value="1"/>
</dbReference>
<dbReference type="InterPro" id="IPR013332">
    <property type="entry name" value="KPR_N"/>
</dbReference>
<dbReference type="InterPro" id="IPR003710">
    <property type="entry name" value="ApbA"/>
</dbReference>
<evidence type="ECO:0000256" key="5">
    <source>
        <dbReference type="ARBA" id="ARBA00022655"/>
    </source>
</evidence>
<evidence type="ECO:0000256" key="10">
    <source>
        <dbReference type="RuleBase" id="RU362068"/>
    </source>
</evidence>